<accession>A0A7V4LCH6</accession>
<reference evidence="3" key="1">
    <citation type="journal article" date="2020" name="mSystems">
        <title>Genome- and Community-Level Interaction Insights into Carbon Utilization and Element Cycling Functions of Hydrothermarchaeota in Hydrothermal Sediment.</title>
        <authorList>
            <person name="Zhou Z."/>
            <person name="Liu Y."/>
            <person name="Xu W."/>
            <person name="Pan J."/>
            <person name="Luo Z.H."/>
            <person name="Li M."/>
        </authorList>
    </citation>
    <scope>NUCLEOTIDE SEQUENCE [LARGE SCALE GENOMIC DNA]</scope>
    <source>
        <strain evidence="3">SpSt-548</strain>
    </source>
</reference>
<dbReference type="EMBL" id="DSXI01000127">
    <property type="protein sequence ID" value="HGS04547.1"/>
    <property type="molecule type" value="Genomic_DNA"/>
</dbReference>
<evidence type="ECO:0000256" key="1">
    <source>
        <dbReference type="SAM" id="MobiDB-lite"/>
    </source>
</evidence>
<dbReference type="InterPro" id="IPR046699">
    <property type="entry name" value="ARPP-1"/>
</dbReference>
<organism evidence="3">
    <name type="scientific">Desulfobacca acetoxidans</name>
    <dbReference type="NCBI Taxonomy" id="60893"/>
    <lineage>
        <taxon>Bacteria</taxon>
        <taxon>Pseudomonadati</taxon>
        <taxon>Thermodesulfobacteriota</taxon>
        <taxon>Desulfobaccia</taxon>
        <taxon>Desulfobaccales</taxon>
        <taxon>Desulfobaccaceae</taxon>
        <taxon>Desulfobacca</taxon>
    </lineage>
</organism>
<dbReference type="AlphaFoldDB" id="A0A7V4LCH6"/>
<gene>
    <name evidence="3" type="ORF">ENT08_02225</name>
</gene>
<proteinExistence type="predicted"/>
<name>A0A7V4LCH6_9BACT</name>
<sequence length="337" mass="36857">MQTQIKDFFQGLEMGTGSGHRNLVVFPLMYEAKTGLEYLSLDEALAQRVFEVEEVSPGGEVPFLRVTNRGKLPVLILAGEELVGAKQNRILNLTVLVPGQTKLIIAVSCVEQGRWRSMSTHFASGHYAPARLRNNKERSVRENLRATGAPVSDQGQVWNDVSQTLSFLHADSPTMAMADAYAKMESDLRSAAAAIQLPPGTCGMAAFVADELVVVDLFGYQATFREMSRKLIDSYLIAALSEVRAAVGRTAKAKGLDCRLRAAEMLERAAASHMEHRQTIGLGTDIRLSGNEVRGAVLAVEGLVLHASLFPDDGQADGELPRATRMASPRRRRRREP</sequence>
<comment type="caution">
    <text evidence="3">The sequence shown here is derived from an EMBL/GenBank/DDBJ whole genome shotgun (WGS) entry which is preliminary data.</text>
</comment>
<feature type="compositionally biased region" description="Basic residues" evidence="1">
    <location>
        <begin position="328"/>
        <end position="337"/>
    </location>
</feature>
<evidence type="ECO:0000313" key="3">
    <source>
        <dbReference type="EMBL" id="HGS04547.1"/>
    </source>
</evidence>
<evidence type="ECO:0000259" key="2">
    <source>
        <dbReference type="Pfam" id="PF20208"/>
    </source>
</evidence>
<feature type="domain" description="ARG and Rhodanese-Phosphatase-superfamily-associated" evidence="2">
    <location>
        <begin position="12"/>
        <end position="310"/>
    </location>
</feature>
<feature type="region of interest" description="Disordered" evidence="1">
    <location>
        <begin position="315"/>
        <end position="337"/>
    </location>
</feature>
<protein>
    <recommendedName>
        <fullName evidence="2">ARG and Rhodanese-Phosphatase-superfamily-associated domain-containing protein</fullName>
    </recommendedName>
</protein>
<dbReference type="Pfam" id="PF20208">
    <property type="entry name" value="ARPP-1"/>
    <property type="match status" value="1"/>
</dbReference>